<comment type="subcellular location">
    <subcellularLocation>
        <location evidence="1 14">Membrane</location>
        <topology evidence="1 14">Single-pass type I membrane protein</topology>
    </subcellularLocation>
</comment>
<name>A0A8C5M5X1_9ANUR</name>
<keyword evidence="5" id="KW-0677">Repeat</keyword>
<dbReference type="InterPro" id="IPR000413">
    <property type="entry name" value="Integrin_alpha"/>
</dbReference>
<evidence type="ECO:0000256" key="14">
    <source>
        <dbReference type="RuleBase" id="RU003762"/>
    </source>
</evidence>
<dbReference type="InterPro" id="IPR048286">
    <property type="entry name" value="Integrin_alpha_Ig-like_3"/>
</dbReference>
<feature type="repeat" description="FG-GAP" evidence="13">
    <location>
        <begin position="26"/>
        <end position="91"/>
    </location>
</feature>
<keyword evidence="3 14" id="KW-0812">Transmembrane</keyword>
<dbReference type="InterPro" id="IPR032695">
    <property type="entry name" value="Integrin_dom_sf"/>
</dbReference>
<dbReference type="GO" id="GO:0005178">
    <property type="term" value="F:integrin binding"/>
    <property type="evidence" value="ECO:0007669"/>
    <property type="project" value="TreeGrafter"/>
</dbReference>
<organism evidence="18 19">
    <name type="scientific">Leptobrachium leishanense</name>
    <name type="common">Leishan spiny toad</name>
    <dbReference type="NCBI Taxonomy" id="445787"/>
    <lineage>
        <taxon>Eukaryota</taxon>
        <taxon>Metazoa</taxon>
        <taxon>Chordata</taxon>
        <taxon>Craniata</taxon>
        <taxon>Vertebrata</taxon>
        <taxon>Euteleostomi</taxon>
        <taxon>Amphibia</taxon>
        <taxon>Batrachia</taxon>
        <taxon>Anura</taxon>
        <taxon>Pelobatoidea</taxon>
        <taxon>Megophryidae</taxon>
        <taxon>Leptobrachium</taxon>
    </lineage>
</organism>
<dbReference type="SMART" id="SM00191">
    <property type="entry name" value="Int_alpha"/>
    <property type="match status" value="5"/>
</dbReference>
<feature type="domain" description="Integrin alpha third immunoglobulin-like" evidence="17">
    <location>
        <begin position="845"/>
        <end position="1055"/>
    </location>
</feature>
<feature type="repeat" description="FG-GAP" evidence="13">
    <location>
        <begin position="459"/>
        <end position="518"/>
    </location>
</feature>
<accession>A0A8C5M5X1</accession>
<dbReference type="SUPFAM" id="SSF69179">
    <property type="entry name" value="Integrin domains"/>
    <property type="match status" value="3"/>
</dbReference>
<dbReference type="Gene3D" id="2.60.40.1530">
    <property type="entry name" value="ntegrin, alpha v. Chain A, domain 4"/>
    <property type="match status" value="1"/>
</dbReference>
<dbReference type="InterPro" id="IPR013519">
    <property type="entry name" value="Int_alpha_beta-p"/>
</dbReference>
<feature type="domain" description="Integrin alpha second immunoglobulin-like" evidence="16">
    <location>
        <begin position="669"/>
        <end position="827"/>
    </location>
</feature>
<evidence type="ECO:0000259" key="16">
    <source>
        <dbReference type="Pfam" id="PF20805"/>
    </source>
</evidence>
<keyword evidence="19" id="KW-1185">Reference proteome</keyword>
<dbReference type="Proteomes" id="UP000694569">
    <property type="component" value="Unplaced"/>
</dbReference>
<evidence type="ECO:0000259" key="15">
    <source>
        <dbReference type="Pfam" id="PF08441"/>
    </source>
</evidence>
<evidence type="ECO:0000256" key="9">
    <source>
        <dbReference type="ARBA" id="ARBA00023136"/>
    </source>
</evidence>
<dbReference type="Ensembl" id="ENSLLET00000009473.1">
    <property type="protein sequence ID" value="ENSLLEP00000009120.1"/>
    <property type="gene ID" value="ENSLLEG00000005731.1"/>
</dbReference>
<evidence type="ECO:0000256" key="2">
    <source>
        <dbReference type="ARBA" id="ARBA00008054"/>
    </source>
</evidence>
<dbReference type="Gene3D" id="2.60.40.1460">
    <property type="entry name" value="Integrin domains. Chain A, domain 2"/>
    <property type="match status" value="1"/>
</dbReference>
<evidence type="ECO:0000313" key="18">
    <source>
        <dbReference type="Ensembl" id="ENSLLEP00000009120.1"/>
    </source>
</evidence>
<dbReference type="GO" id="GO:0008305">
    <property type="term" value="C:integrin complex"/>
    <property type="evidence" value="ECO:0007669"/>
    <property type="project" value="InterPro"/>
</dbReference>
<dbReference type="Pfam" id="PF08441">
    <property type="entry name" value="Integrin_A_Ig_1"/>
    <property type="match status" value="1"/>
</dbReference>
<keyword evidence="12" id="KW-0325">Glycoprotein</keyword>
<keyword evidence="10" id="KW-1015">Disulfide bond</keyword>
<dbReference type="Gene3D" id="2.60.40.1510">
    <property type="entry name" value="ntegrin, alpha v. Chain A, domain 3"/>
    <property type="match status" value="1"/>
</dbReference>
<evidence type="ECO:0000256" key="8">
    <source>
        <dbReference type="ARBA" id="ARBA00023037"/>
    </source>
</evidence>
<evidence type="ECO:0000256" key="4">
    <source>
        <dbReference type="ARBA" id="ARBA00022729"/>
    </source>
</evidence>
<dbReference type="GO" id="GO:0050900">
    <property type="term" value="P:leukocyte migration"/>
    <property type="evidence" value="ECO:0007669"/>
    <property type="project" value="TreeGrafter"/>
</dbReference>
<dbReference type="PROSITE" id="PS00242">
    <property type="entry name" value="INTEGRIN_ALPHA"/>
    <property type="match status" value="1"/>
</dbReference>
<evidence type="ECO:0000256" key="11">
    <source>
        <dbReference type="ARBA" id="ARBA00023170"/>
    </source>
</evidence>
<reference evidence="18" key="1">
    <citation type="submission" date="2025-08" db="UniProtKB">
        <authorList>
            <consortium name="Ensembl"/>
        </authorList>
    </citation>
    <scope>IDENTIFICATION</scope>
</reference>
<dbReference type="FunFam" id="1.20.5.930:FF:000001">
    <property type="entry name" value="Integrin subunit alpha V"/>
    <property type="match status" value="1"/>
</dbReference>
<evidence type="ECO:0000313" key="19">
    <source>
        <dbReference type="Proteomes" id="UP000694569"/>
    </source>
</evidence>
<feature type="repeat" description="FG-GAP" evidence="13">
    <location>
        <begin position="400"/>
        <end position="455"/>
    </location>
</feature>
<proteinExistence type="inferred from homology"/>
<keyword evidence="11 14" id="KW-0675">Receptor</keyword>
<dbReference type="Pfam" id="PF01839">
    <property type="entry name" value="FG-GAP"/>
    <property type="match status" value="2"/>
</dbReference>
<sequence>MPAAWLILHYLSLMALDTICAFNLDVKNTIIKDGEKGSFFGFSVALHKQLKPQPISWILVGAPQASALPDQQANRTGGLYQCPLTSEPGGCTRVNIDAGVDTSRESKENQWLGVTVKSQGPGGKIVTCAHLYESRQRVKQPSETRDVIGRCYVLSEDLTINDDFDGGEWKFCEGRPQGHEMFGFCQQGISAGFSIDNHYIIFGAPGTYNWKGELRVDLFNQSALDLGIYDDGPYEVAGENSQKPEMIPLPFNSYLGLLFVTNIDSSDPDQLVYKTLEPAGKAAMLNHDVVLNSYLGFSMDSGWGVTGRNKLSFVSGAPRANHTGAVVILRKDGGNQLIPEVILWGQTLASSFGYSIAVVDLNNDGWMDLLVGAPNFFSRKEEIGGAVYIYMNMAGKLDSSPPLRLNGTEGSMFGIAISDLGDINQDGFKDVAVGAPFEDDGKVYIYLGSRNGLITKPAQILDGIGVGVRTFGYSLSGGLDIDGNSYPDLVVGSLSDTVVLYRSRNVIRLHKDVTISPQQIDLEQQTCKHGSGICVDLRACLSYSAQPQTYNPKIILRYVLEVEEDRRRQGKPSRVFFLKRQASDPEYRFTNTVELPRQASSQCVLATFQLQEGIKDKLRSIPITLKWDIHDARKKRQSSLETLPPLLPVLSNEEPAVYNAEVNFLREGCGEDKICQSNLQLNHTFCTRVGNSYQFTPLPIEDNVPVFSLTDQKDIVLKLTVTNFPSDHRQPHLDGDDAHEAQLTATFPDTMSYSAVRLASESAVHFTDKTIFCKSNENGSQAICELGNPMKRNAEITFYLIISTPGITIETTDLEVKLEMATISEQIVLPLVHARAKVIIELPISISGEAAPPRLYYSGEVKGESAMVTEEDVGSSLTVEVTVSNRAKSLRTLGSAFLNLMWPHEIVNGKWLLYPMKIHLQGKNESGRSMECSPRNAINPLRLVQVEKYSRGVEHYQTPSSAIRWPLSYPSKKKDIVLDCARGTANCIVFRCPLYSIDEQMVLKVQGRLWNSTLLEEYSSVSSLEVIIRANITVKSSVKNLVLRDATTQIPVTLYSELGVAVHGGIPWWIILIAVLAGILLLLLLVFILWKCGFFKRKRYQDEKLPQHHAVKIPKEERPMVREEKTGTIKKKDWVTNWSEDGSLNNSS</sequence>
<feature type="chain" id="PRO_5034939926" evidence="14">
    <location>
        <begin position="22"/>
        <end position="1148"/>
    </location>
</feature>
<dbReference type="GO" id="GO:0007160">
    <property type="term" value="P:cell-matrix adhesion"/>
    <property type="evidence" value="ECO:0007669"/>
    <property type="project" value="TreeGrafter"/>
</dbReference>
<dbReference type="Pfam" id="PF20806">
    <property type="entry name" value="Integrin_A_Ig_3"/>
    <property type="match status" value="1"/>
</dbReference>
<evidence type="ECO:0000256" key="7">
    <source>
        <dbReference type="ARBA" id="ARBA00022989"/>
    </source>
</evidence>
<feature type="transmembrane region" description="Helical" evidence="14">
    <location>
        <begin position="1066"/>
        <end position="1090"/>
    </location>
</feature>
<evidence type="ECO:0000256" key="13">
    <source>
        <dbReference type="PROSITE-ProRule" id="PRU00803"/>
    </source>
</evidence>
<protein>
    <submittedName>
        <fullName evidence="18">Integrin subunit alpha 7</fullName>
    </submittedName>
</protein>
<evidence type="ECO:0000256" key="10">
    <source>
        <dbReference type="ARBA" id="ARBA00023157"/>
    </source>
</evidence>
<dbReference type="InterPro" id="IPR013649">
    <property type="entry name" value="Integrin_alpha_Ig-like_1"/>
</dbReference>
<keyword evidence="7 14" id="KW-1133">Transmembrane helix</keyword>
<dbReference type="InterPro" id="IPR018184">
    <property type="entry name" value="Integrin_alpha_C_CS"/>
</dbReference>
<evidence type="ECO:0000256" key="12">
    <source>
        <dbReference type="ARBA" id="ARBA00023180"/>
    </source>
</evidence>
<evidence type="ECO:0000256" key="3">
    <source>
        <dbReference type="ARBA" id="ARBA00022692"/>
    </source>
</evidence>
<keyword evidence="9 14" id="KW-0472">Membrane</keyword>
<dbReference type="AlphaFoldDB" id="A0A8C5M5X1"/>
<comment type="similarity">
    <text evidence="2 14">Belongs to the integrin alpha chain family.</text>
</comment>
<dbReference type="GO" id="GO:0033627">
    <property type="term" value="P:cell adhesion mediated by integrin"/>
    <property type="evidence" value="ECO:0007669"/>
    <property type="project" value="TreeGrafter"/>
</dbReference>
<gene>
    <name evidence="18" type="primary">ITGA7</name>
</gene>
<evidence type="ECO:0000259" key="17">
    <source>
        <dbReference type="Pfam" id="PF20806"/>
    </source>
</evidence>
<feature type="signal peptide" evidence="14">
    <location>
        <begin position="1"/>
        <end position="21"/>
    </location>
</feature>
<evidence type="ECO:0000256" key="1">
    <source>
        <dbReference type="ARBA" id="ARBA00004479"/>
    </source>
</evidence>
<dbReference type="InterPro" id="IPR048285">
    <property type="entry name" value="Integrin_alpha_Ig-like_2"/>
</dbReference>
<dbReference type="Gene3D" id="2.130.10.130">
    <property type="entry name" value="Integrin alpha, N-terminal"/>
    <property type="match status" value="1"/>
</dbReference>
<keyword evidence="6 14" id="KW-0130">Cell adhesion</keyword>
<dbReference type="SUPFAM" id="SSF69318">
    <property type="entry name" value="Integrin alpha N-terminal domain"/>
    <property type="match status" value="1"/>
</dbReference>
<dbReference type="GO" id="GO:0007229">
    <property type="term" value="P:integrin-mediated signaling pathway"/>
    <property type="evidence" value="ECO:0007669"/>
    <property type="project" value="UniProtKB-KW"/>
</dbReference>
<keyword evidence="8 14" id="KW-0401">Integrin</keyword>
<dbReference type="GeneTree" id="ENSGT00940000159891"/>
<feature type="repeat" description="FG-GAP" evidence="13">
    <location>
        <begin position="338"/>
        <end position="399"/>
    </location>
</feature>
<dbReference type="InterPro" id="IPR028994">
    <property type="entry name" value="Integrin_alpha_N"/>
</dbReference>
<dbReference type="PANTHER" id="PTHR23220">
    <property type="entry name" value="INTEGRIN ALPHA"/>
    <property type="match status" value="1"/>
</dbReference>
<feature type="domain" description="Integrin alpha first immunoglubulin-like" evidence="15">
    <location>
        <begin position="503"/>
        <end position="667"/>
    </location>
</feature>
<dbReference type="InterPro" id="IPR013517">
    <property type="entry name" value="FG-GAP"/>
</dbReference>
<dbReference type="PROSITE" id="PS51470">
    <property type="entry name" value="FG_GAP"/>
    <property type="match status" value="4"/>
</dbReference>
<dbReference type="PANTHER" id="PTHR23220:SF90">
    <property type="entry name" value="INTEGRIN ALPHA-7"/>
    <property type="match status" value="1"/>
</dbReference>
<dbReference type="GO" id="GO:0098609">
    <property type="term" value="P:cell-cell adhesion"/>
    <property type="evidence" value="ECO:0007669"/>
    <property type="project" value="TreeGrafter"/>
</dbReference>
<dbReference type="GO" id="GO:0009897">
    <property type="term" value="C:external side of plasma membrane"/>
    <property type="evidence" value="ECO:0007669"/>
    <property type="project" value="TreeGrafter"/>
</dbReference>
<dbReference type="OrthoDB" id="5317514at2759"/>
<dbReference type="PRINTS" id="PR01185">
    <property type="entry name" value="INTEGRINA"/>
</dbReference>
<reference evidence="18" key="2">
    <citation type="submission" date="2025-09" db="UniProtKB">
        <authorList>
            <consortium name="Ensembl"/>
        </authorList>
    </citation>
    <scope>IDENTIFICATION</scope>
</reference>
<dbReference type="Gene3D" id="1.20.5.930">
    <property type="entry name" value="Bicelle-embedded integrin alpha(iib) transmembrane segment"/>
    <property type="match status" value="1"/>
</dbReference>
<evidence type="ECO:0000256" key="5">
    <source>
        <dbReference type="ARBA" id="ARBA00022737"/>
    </source>
</evidence>
<dbReference type="Pfam" id="PF20805">
    <property type="entry name" value="Integrin_A_Ig_2"/>
    <property type="match status" value="1"/>
</dbReference>
<evidence type="ECO:0000256" key="6">
    <source>
        <dbReference type="ARBA" id="ARBA00022889"/>
    </source>
</evidence>
<keyword evidence="4 14" id="KW-0732">Signal</keyword>